<organism evidence="2 3">
    <name type="scientific">Eruca vesicaria subsp. sativa</name>
    <name type="common">Garden rocket</name>
    <name type="synonym">Eruca sativa</name>
    <dbReference type="NCBI Taxonomy" id="29727"/>
    <lineage>
        <taxon>Eukaryota</taxon>
        <taxon>Viridiplantae</taxon>
        <taxon>Streptophyta</taxon>
        <taxon>Embryophyta</taxon>
        <taxon>Tracheophyta</taxon>
        <taxon>Spermatophyta</taxon>
        <taxon>Magnoliopsida</taxon>
        <taxon>eudicotyledons</taxon>
        <taxon>Gunneridae</taxon>
        <taxon>Pentapetalae</taxon>
        <taxon>rosids</taxon>
        <taxon>malvids</taxon>
        <taxon>Brassicales</taxon>
        <taxon>Brassicaceae</taxon>
        <taxon>Brassiceae</taxon>
        <taxon>Eruca</taxon>
    </lineage>
</organism>
<evidence type="ECO:0000313" key="2">
    <source>
        <dbReference type="EMBL" id="CAH8358377.1"/>
    </source>
</evidence>
<gene>
    <name evidence="2" type="ORF">ERUC_LOCUS24133</name>
</gene>
<evidence type="ECO:0000313" key="3">
    <source>
        <dbReference type="Proteomes" id="UP001642260"/>
    </source>
</evidence>
<sequence length="97" mass="10131">MPWPATKSGGPSEECNFIKPQCINVKCKTAPPPVNTSSKASVLSTHTTSVKAVPSPHLSPSPPLAGMLYNLPSPDSSLASTSDQDVVSRCRGSPRDV</sequence>
<dbReference type="EMBL" id="CAKOAT010246265">
    <property type="protein sequence ID" value="CAH8358377.1"/>
    <property type="molecule type" value="Genomic_DNA"/>
</dbReference>
<proteinExistence type="predicted"/>
<comment type="caution">
    <text evidence="2">The sequence shown here is derived from an EMBL/GenBank/DDBJ whole genome shotgun (WGS) entry which is preliminary data.</text>
</comment>
<accession>A0ABC8KIM4</accession>
<evidence type="ECO:0000256" key="1">
    <source>
        <dbReference type="SAM" id="MobiDB-lite"/>
    </source>
</evidence>
<protein>
    <submittedName>
        <fullName evidence="2">Uncharacterized protein</fullName>
    </submittedName>
</protein>
<reference evidence="2 3" key="1">
    <citation type="submission" date="2022-03" db="EMBL/GenBank/DDBJ databases">
        <authorList>
            <person name="Macdonald S."/>
            <person name="Ahmed S."/>
            <person name="Newling K."/>
        </authorList>
    </citation>
    <scope>NUCLEOTIDE SEQUENCE [LARGE SCALE GENOMIC DNA]</scope>
</reference>
<name>A0ABC8KIM4_ERUVS</name>
<keyword evidence="3" id="KW-1185">Reference proteome</keyword>
<dbReference type="Proteomes" id="UP001642260">
    <property type="component" value="Unassembled WGS sequence"/>
</dbReference>
<dbReference type="AlphaFoldDB" id="A0ABC8KIM4"/>
<feature type="region of interest" description="Disordered" evidence="1">
    <location>
        <begin position="70"/>
        <end position="97"/>
    </location>
</feature>
<feature type="compositionally biased region" description="Polar residues" evidence="1">
    <location>
        <begin position="73"/>
        <end position="85"/>
    </location>
</feature>